<evidence type="ECO:0000256" key="18">
    <source>
        <dbReference type="ARBA" id="ARBA00049504"/>
    </source>
</evidence>
<dbReference type="PANTHER" id="PTHR34148">
    <property type="entry name" value="ADENOSYLCOBINAMIDE-GDP RIBAZOLETRANSFERASE"/>
    <property type="match status" value="1"/>
</dbReference>
<evidence type="ECO:0000256" key="8">
    <source>
        <dbReference type="ARBA" id="ARBA00022573"/>
    </source>
</evidence>
<evidence type="ECO:0000256" key="15">
    <source>
        <dbReference type="ARBA" id="ARBA00032605"/>
    </source>
</evidence>
<evidence type="ECO:0000256" key="11">
    <source>
        <dbReference type="ARBA" id="ARBA00022842"/>
    </source>
</evidence>
<dbReference type="eggNOG" id="COG0368">
    <property type="taxonomic scope" value="Bacteria"/>
</dbReference>
<dbReference type="NCBIfam" id="TIGR00317">
    <property type="entry name" value="cobS"/>
    <property type="match status" value="1"/>
</dbReference>
<keyword evidence="13 19" id="KW-0472">Membrane</keyword>
<keyword evidence="10 19" id="KW-0812">Transmembrane</keyword>
<evidence type="ECO:0000256" key="1">
    <source>
        <dbReference type="ARBA" id="ARBA00001946"/>
    </source>
</evidence>
<dbReference type="Proteomes" id="UP000016570">
    <property type="component" value="Unassembled WGS sequence"/>
</dbReference>
<evidence type="ECO:0000313" key="20">
    <source>
        <dbReference type="EMBL" id="GAD67559.1"/>
    </source>
</evidence>
<keyword evidence="9 19" id="KW-0808">Transferase</keyword>
<dbReference type="UniPathway" id="UPA00148">
    <property type="reaction ID" value="UER00238"/>
</dbReference>
<dbReference type="Pfam" id="PF02654">
    <property type="entry name" value="CobS"/>
    <property type="match status" value="1"/>
</dbReference>
<evidence type="ECO:0000256" key="16">
    <source>
        <dbReference type="ARBA" id="ARBA00032853"/>
    </source>
</evidence>
<evidence type="ECO:0000256" key="5">
    <source>
        <dbReference type="ARBA" id="ARBA00013200"/>
    </source>
</evidence>
<dbReference type="InterPro" id="IPR003805">
    <property type="entry name" value="CobS"/>
</dbReference>
<feature type="transmembrane region" description="Helical" evidence="19">
    <location>
        <begin position="189"/>
        <end position="216"/>
    </location>
</feature>
<feature type="transmembrane region" description="Helical" evidence="19">
    <location>
        <begin position="66"/>
        <end position="84"/>
    </location>
</feature>
<keyword evidence="12 19" id="KW-1133">Transmembrane helix</keyword>
<feature type="transmembrane region" description="Helical" evidence="19">
    <location>
        <begin position="114"/>
        <end position="137"/>
    </location>
</feature>
<reference evidence="20 21" key="1">
    <citation type="submission" date="2013-09" db="EMBL/GenBank/DDBJ databases">
        <title>Whole genome shotgun sequence of Vibrio proteolyticus NBRC 13287.</title>
        <authorList>
            <person name="Isaki S."/>
            <person name="Hosoyama A."/>
            <person name="Numata M."/>
            <person name="Hashimoto M."/>
            <person name="Hosoyama Y."/>
            <person name="Tsuchikane K."/>
            <person name="Noguchi M."/>
            <person name="Hirakata S."/>
            <person name="Ichikawa N."/>
            <person name="Ohji S."/>
            <person name="Yamazoe A."/>
            <person name="Fujita N."/>
        </authorList>
    </citation>
    <scope>NUCLEOTIDE SEQUENCE [LARGE SCALE GENOMIC DNA]</scope>
    <source>
        <strain evidence="20 21">NBRC 13287</strain>
    </source>
</reference>
<dbReference type="AlphaFoldDB" id="U3BCR1"/>
<comment type="similarity">
    <text evidence="4 19">Belongs to the CobS family.</text>
</comment>
<feature type="transmembrane region" description="Helical" evidence="19">
    <location>
        <begin position="41"/>
        <end position="60"/>
    </location>
</feature>
<organism evidence="20 21">
    <name type="scientific">Vibrio proteolyticus NBRC 13287</name>
    <dbReference type="NCBI Taxonomy" id="1219065"/>
    <lineage>
        <taxon>Bacteria</taxon>
        <taxon>Pseudomonadati</taxon>
        <taxon>Pseudomonadota</taxon>
        <taxon>Gammaproteobacteria</taxon>
        <taxon>Vibrionales</taxon>
        <taxon>Vibrionaceae</taxon>
        <taxon>Vibrio</taxon>
    </lineage>
</organism>
<protein>
    <recommendedName>
        <fullName evidence="6 19">Adenosylcobinamide-GDP ribazoletransferase</fullName>
        <ecNumber evidence="5 19">2.7.8.26</ecNumber>
    </recommendedName>
    <alternativeName>
        <fullName evidence="16 19">Cobalamin synthase</fullName>
    </alternativeName>
    <alternativeName>
        <fullName evidence="15 19">Cobalamin-5'-phosphate synthase</fullName>
    </alternativeName>
</protein>
<name>U3BCR1_VIBPR</name>
<dbReference type="GO" id="GO:0009236">
    <property type="term" value="P:cobalamin biosynthetic process"/>
    <property type="evidence" value="ECO:0007669"/>
    <property type="project" value="UniProtKB-UniRule"/>
</dbReference>
<evidence type="ECO:0000256" key="13">
    <source>
        <dbReference type="ARBA" id="ARBA00023136"/>
    </source>
</evidence>
<dbReference type="PANTHER" id="PTHR34148:SF1">
    <property type="entry name" value="ADENOSYLCOBINAMIDE-GDP RIBAZOLETRANSFERASE"/>
    <property type="match status" value="1"/>
</dbReference>
<keyword evidence="21" id="KW-1185">Reference proteome</keyword>
<proteinExistence type="inferred from homology"/>
<keyword evidence="11 19" id="KW-0460">Magnesium</keyword>
<dbReference type="RefSeq" id="WP_021705530.1">
    <property type="nucleotide sequence ID" value="NZ_BATJ01000008.1"/>
</dbReference>
<evidence type="ECO:0000256" key="17">
    <source>
        <dbReference type="ARBA" id="ARBA00048623"/>
    </source>
</evidence>
<evidence type="ECO:0000256" key="6">
    <source>
        <dbReference type="ARBA" id="ARBA00015850"/>
    </source>
</evidence>
<dbReference type="GO" id="GO:0008818">
    <property type="term" value="F:cobalamin 5'-phosphate synthase activity"/>
    <property type="evidence" value="ECO:0007669"/>
    <property type="project" value="UniProtKB-UniRule"/>
</dbReference>
<sequence>MISRIREQYQLFCLALSFFSRLPIPSSTPYSEERMNRAGRYFALVGALLGLLCALVFGWLSLFLPGNIAVLLTMAFSLFLTGAFHEDGLTDMADGIGGGMIHERRLAIMKDSRIGTYGAVTLAMALLAKYALLTALVAHTSLLMVWVLAYTLSRTVAASLIYDMDYVSDRETSKSKPLASKQTKGELRFLILCGVLPCLWFSPVVALSLILSVVALRFSFKSWLIKRIGGFTGDCLGAAQQLTELWIYLLLVAFAHNGWLIEAGLV</sequence>
<comment type="caution">
    <text evidence="20">The sequence shown here is derived from an EMBL/GenBank/DDBJ whole genome shotgun (WGS) entry which is preliminary data.</text>
</comment>
<evidence type="ECO:0000256" key="12">
    <source>
        <dbReference type="ARBA" id="ARBA00022989"/>
    </source>
</evidence>
<evidence type="ECO:0000256" key="9">
    <source>
        <dbReference type="ARBA" id="ARBA00022679"/>
    </source>
</evidence>
<evidence type="ECO:0000256" key="19">
    <source>
        <dbReference type="HAMAP-Rule" id="MF_00719"/>
    </source>
</evidence>
<keyword evidence="7 19" id="KW-1003">Cell membrane</keyword>
<dbReference type="STRING" id="1219065.VPR01S_08_01420"/>
<evidence type="ECO:0000256" key="14">
    <source>
        <dbReference type="ARBA" id="ARBA00025228"/>
    </source>
</evidence>
<comment type="cofactor">
    <cofactor evidence="1 19">
        <name>Mg(2+)</name>
        <dbReference type="ChEBI" id="CHEBI:18420"/>
    </cofactor>
</comment>
<feature type="transmembrane region" description="Helical" evidence="19">
    <location>
        <begin position="143"/>
        <end position="168"/>
    </location>
</feature>
<dbReference type="GO" id="GO:0051073">
    <property type="term" value="F:adenosylcobinamide-GDP ribazoletransferase activity"/>
    <property type="evidence" value="ECO:0007669"/>
    <property type="project" value="UniProtKB-UniRule"/>
</dbReference>
<evidence type="ECO:0000256" key="10">
    <source>
        <dbReference type="ARBA" id="ARBA00022692"/>
    </source>
</evidence>
<accession>U3BCR1</accession>
<evidence type="ECO:0000256" key="2">
    <source>
        <dbReference type="ARBA" id="ARBA00004651"/>
    </source>
</evidence>
<dbReference type="EC" id="2.7.8.26" evidence="5 19"/>
<comment type="function">
    <text evidence="14 19">Joins adenosylcobinamide-GDP and alpha-ribazole to generate adenosylcobalamin (Ado-cobalamin). Also synthesizes adenosylcobalamin 5'-phosphate from adenosylcobinamide-GDP and alpha-ribazole 5'-phosphate.</text>
</comment>
<comment type="pathway">
    <text evidence="3 19">Cofactor biosynthesis; adenosylcobalamin biosynthesis; adenosylcobalamin from cob(II)yrinate a,c-diamide: step 7/7.</text>
</comment>
<evidence type="ECO:0000313" key="21">
    <source>
        <dbReference type="Proteomes" id="UP000016570"/>
    </source>
</evidence>
<dbReference type="GO" id="GO:0005886">
    <property type="term" value="C:plasma membrane"/>
    <property type="evidence" value="ECO:0007669"/>
    <property type="project" value="UniProtKB-SubCell"/>
</dbReference>
<evidence type="ECO:0000256" key="3">
    <source>
        <dbReference type="ARBA" id="ARBA00004663"/>
    </source>
</evidence>
<gene>
    <name evidence="19 20" type="primary">cobS</name>
    <name evidence="20" type="ORF">VPR01S_08_01420</name>
</gene>
<dbReference type="HAMAP" id="MF_00719">
    <property type="entry name" value="CobS"/>
    <property type="match status" value="1"/>
</dbReference>
<keyword evidence="8 19" id="KW-0169">Cobalamin biosynthesis</keyword>
<evidence type="ECO:0000256" key="7">
    <source>
        <dbReference type="ARBA" id="ARBA00022475"/>
    </source>
</evidence>
<comment type="subcellular location">
    <subcellularLocation>
        <location evidence="2 19">Cell membrane</location>
        <topology evidence="2 19">Multi-pass membrane protein</topology>
    </subcellularLocation>
</comment>
<comment type="catalytic activity">
    <reaction evidence="17 19">
        <text>alpha-ribazole + adenosylcob(III)inamide-GDP = adenosylcob(III)alamin + GMP + H(+)</text>
        <dbReference type="Rhea" id="RHEA:16049"/>
        <dbReference type="ChEBI" id="CHEBI:10329"/>
        <dbReference type="ChEBI" id="CHEBI:15378"/>
        <dbReference type="ChEBI" id="CHEBI:18408"/>
        <dbReference type="ChEBI" id="CHEBI:58115"/>
        <dbReference type="ChEBI" id="CHEBI:60487"/>
        <dbReference type="EC" id="2.7.8.26"/>
    </reaction>
</comment>
<dbReference type="EMBL" id="BATJ01000008">
    <property type="protein sequence ID" value="GAD67559.1"/>
    <property type="molecule type" value="Genomic_DNA"/>
</dbReference>
<evidence type="ECO:0000256" key="4">
    <source>
        <dbReference type="ARBA" id="ARBA00010561"/>
    </source>
</evidence>
<dbReference type="NCBIfam" id="NF001277">
    <property type="entry name" value="PRK00235.1-3"/>
    <property type="match status" value="1"/>
</dbReference>
<comment type="catalytic activity">
    <reaction evidence="18 19">
        <text>alpha-ribazole 5'-phosphate + adenosylcob(III)inamide-GDP = adenosylcob(III)alamin 5'-phosphate + GMP + H(+)</text>
        <dbReference type="Rhea" id="RHEA:23560"/>
        <dbReference type="ChEBI" id="CHEBI:15378"/>
        <dbReference type="ChEBI" id="CHEBI:57918"/>
        <dbReference type="ChEBI" id="CHEBI:58115"/>
        <dbReference type="ChEBI" id="CHEBI:60487"/>
        <dbReference type="ChEBI" id="CHEBI:60493"/>
        <dbReference type="EC" id="2.7.8.26"/>
    </reaction>
</comment>